<dbReference type="InterPro" id="IPR015797">
    <property type="entry name" value="NUDIX_hydrolase-like_dom_sf"/>
</dbReference>
<dbReference type="EMBL" id="VTPC01003831">
    <property type="protein sequence ID" value="KAF2897963.1"/>
    <property type="molecule type" value="Genomic_DNA"/>
</dbReference>
<dbReference type="SUPFAM" id="SSF55811">
    <property type="entry name" value="Nudix"/>
    <property type="match status" value="1"/>
</dbReference>
<dbReference type="PANTHER" id="PTHR12992">
    <property type="entry name" value="NUDIX HYDROLASE"/>
    <property type="match status" value="1"/>
</dbReference>
<evidence type="ECO:0000256" key="5">
    <source>
        <dbReference type="ARBA" id="ARBA00022842"/>
    </source>
</evidence>
<keyword evidence="5" id="KW-0460">Magnesium</keyword>
<name>A0A8K0D7A6_IGNLU</name>
<dbReference type="PROSITE" id="PS51462">
    <property type="entry name" value="NUDIX"/>
    <property type="match status" value="1"/>
</dbReference>
<dbReference type="InterPro" id="IPR045121">
    <property type="entry name" value="CoAse"/>
</dbReference>
<comment type="cofactor">
    <cofactor evidence="1">
        <name>Mn(2+)</name>
        <dbReference type="ChEBI" id="CHEBI:29035"/>
    </cofactor>
</comment>
<feature type="domain" description="Nudix hydrolase" evidence="7">
    <location>
        <begin position="55"/>
        <end position="195"/>
    </location>
</feature>
<dbReference type="CDD" id="cd03426">
    <property type="entry name" value="NUDIX_CoAse_Nudt7"/>
    <property type="match status" value="1"/>
</dbReference>
<keyword evidence="3" id="KW-0479">Metal-binding</keyword>
<protein>
    <recommendedName>
        <fullName evidence="7">Nudix hydrolase domain-containing protein</fullName>
    </recommendedName>
</protein>
<sequence length="242" mass="27375">MKMFNISRLQIIHSLGKRCNSVYSVEKVLSEENLKRAAAKFANMKPIRLQTHAPYKRAAVLIPLCVVDKKVSLLYTLRAPHLKTHRGQVSFPGGMMDSKDRTLEDTALRETREELGLDEKKVRIWGRGQLIVTRGDMSVLPVIGEIKKELCLDSLKVNQGEVEQVFTVTLEELCNPKRMGYTQFREGFSTPVFMVGPKKIWGLTALITNAFLKSLLPSSAYSHRIKYVPLVTVGGNRYFGHL</sequence>
<dbReference type="Gene3D" id="3.90.79.10">
    <property type="entry name" value="Nucleoside Triphosphate Pyrophosphohydrolase"/>
    <property type="match status" value="1"/>
</dbReference>
<dbReference type="InterPro" id="IPR000086">
    <property type="entry name" value="NUDIX_hydrolase_dom"/>
</dbReference>
<evidence type="ECO:0000256" key="3">
    <source>
        <dbReference type="ARBA" id="ARBA00022723"/>
    </source>
</evidence>
<dbReference type="AlphaFoldDB" id="A0A8K0D7A6"/>
<accession>A0A8K0D7A6</accession>
<evidence type="ECO:0000256" key="4">
    <source>
        <dbReference type="ARBA" id="ARBA00022801"/>
    </source>
</evidence>
<comment type="caution">
    <text evidence="8">The sequence shown here is derived from an EMBL/GenBank/DDBJ whole genome shotgun (WGS) entry which is preliminary data.</text>
</comment>
<comment type="cofactor">
    <cofactor evidence="2">
        <name>Mg(2+)</name>
        <dbReference type="ChEBI" id="CHEBI:18420"/>
    </cofactor>
</comment>
<keyword evidence="4" id="KW-0378">Hydrolase</keyword>
<dbReference type="Pfam" id="PF00293">
    <property type="entry name" value="NUDIX"/>
    <property type="match status" value="1"/>
</dbReference>
<evidence type="ECO:0000313" key="9">
    <source>
        <dbReference type="Proteomes" id="UP000801492"/>
    </source>
</evidence>
<dbReference type="GO" id="GO:0010945">
    <property type="term" value="F:coenzyme A diphosphatase activity"/>
    <property type="evidence" value="ECO:0007669"/>
    <property type="project" value="InterPro"/>
</dbReference>
<evidence type="ECO:0000256" key="1">
    <source>
        <dbReference type="ARBA" id="ARBA00001936"/>
    </source>
</evidence>
<evidence type="ECO:0000259" key="7">
    <source>
        <dbReference type="PROSITE" id="PS51462"/>
    </source>
</evidence>
<dbReference type="Proteomes" id="UP000801492">
    <property type="component" value="Unassembled WGS sequence"/>
</dbReference>
<evidence type="ECO:0000313" key="8">
    <source>
        <dbReference type="EMBL" id="KAF2897963.1"/>
    </source>
</evidence>
<dbReference type="PANTHER" id="PTHR12992:SF11">
    <property type="entry name" value="MITOCHONDRIAL COENZYME A DIPHOSPHATASE NUDT8"/>
    <property type="match status" value="1"/>
</dbReference>
<reference evidence="8" key="1">
    <citation type="submission" date="2019-08" db="EMBL/GenBank/DDBJ databases">
        <title>The genome of the North American firefly Photinus pyralis.</title>
        <authorList>
            <consortium name="Photinus pyralis genome working group"/>
            <person name="Fallon T.R."/>
            <person name="Sander Lower S.E."/>
            <person name="Weng J.-K."/>
        </authorList>
    </citation>
    <scope>NUCLEOTIDE SEQUENCE</scope>
    <source>
        <strain evidence="8">TRF0915ILg1</strain>
        <tissue evidence="8">Whole body</tissue>
    </source>
</reference>
<evidence type="ECO:0000256" key="6">
    <source>
        <dbReference type="ARBA" id="ARBA00023211"/>
    </source>
</evidence>
<proteinExistence type="predicted"/>
<keyword evidence="6" id="KW-0464">Manganese</keyword>
<evidence type="ECO:0000256" key="2">
    <source>
        <dbReference type="ARBA" id="ARBA00001946"/>
    </source>
</evidence>
<keyword evidence="9" id="KW-1185">Reference proteome</keyword>
<gene>
    <name evidence="8" type="ORF">ILUMI_08215</name>
</gene>
<dbReference type="OrthoDB" id="206213at2759"/>
<dbReference type="GO" id="GO:0046872">
    <property type="term" value="F:metal ion binding"/>
    <property type="evidence" value="ECO:0007669"/>
    <property type="project" value="UniProtKB-KW"/>
</dbReference>
<organism evidence="8 9">
    <name type="scientific">Ignelater luminosus</name>
    <name type="common">Cucubano</name>
    <name type="synonym">Pyrophorus luminosus</name>
    <dbReference type="NCBI Taxonomy" id="2038154"/>
    <lineage>
        <taxon>Eukaryota</taxon>
        <taxon>Metazoa</taxon>
        <taxon>Ecdysozoa</taxon>
        <taxon>Arthropoda</taxon>
        <taxon>Hexapoda</taxon>
        <taxon>Insecta</taxon>
        <taxon>Pterygota</taxon>
        <taxon>Neoptera</taxon>
        <taxon>Endopterygota</taxon>
        <taxon>Coleoptera</taxon>
        <taxon>Polyphaga</taxon>
        <taxon>Elateriformia</taxon>
        <taxon>Elateroidea</taxon>
        <taxon>Elateridae</taxon>
        <taxon>Agrypninae</taxon>
        <taxon>Pyrophorini</taxon>
        <taxon>Ignelater</taxon>
    </lineage>
</organism>